<keyword evidence="2 6" id="KW-0288">FMN</keyword>
<evidence type="ECO:0000313" key="8">
    <source>
        <dbReference type="EMBL" id="NJC69172.1"/>
    </source>
</evidence>
<keyword evidence="4 6" id="KW-0520">NAD</keyword>
<feature type="binding site" evidence="6">
    <location>
        <position position="9"/>
    </location>
    <ligand>
        <name>FMN</name>
        <dbReference type="ChEBI" id="CHEBI:58210"/>
    </ligand>
</feature>
<dbReference type="EMBL" id="JAATVY010000003">
    <property type="protein sequence ID" value="NJC69172.1"/>
    <property type="molecule type" value="Genomic_DNA"/>
</dbReference>
<gene>
    <name evidence="6" type="primary">azoR</name>
    <name evidence="8" type="ORF">HC031_05485</name>
</gene>
<evidence type="ECO:0000256" key="4">
    <source>
        <dbReference type="ARBA" id="ARBA00023027"/>
    </source>
</evidence>
<evidence type="ECO:0000313" key="9">
    <source>
        <dbReference type="Proteomes" id="UP000722989"/>
    </source>
</evidence>
<dbReference type="InterPro" id="IPR023048">
    <property type="entry name" value="NADH:quinone_OxRdtase_FMN_depd"/>
</dbReference>
<evidence type="ECO:0000259" key="7">
    <source>
        <dbReference type="Pfam" id="PF02525"/>
    </source>
</evidence>
<sequence>MTLFRLDASVRTNGSYSREVADTVQAAWQAEHPDVPVIRRDLGVDPVPARAWMSLVGDPSTAEEREEAAALATSLADELVGADAYLFAVPLYNYGVPHHVKAWMDVILTDPRLGPSGDRPLAGRPAVLVVARGGGYGPGTPREGWDHATPYLKRIFADVLGLDLQVAEAELTLAGVNPAMAELRGLAEQSLRDAHEAAREHGRTIASRTGAAV</sequence>
<dbReference type="EC" id="1.7.1.17" evidence="6"/>
<comment type="cofactor">
    <cofactor evidence="6">
        <name>FMN</name>
        <dbReference type="ChEBI" id="CHEBI:58210"/>
    </cofactor>
    <text evidence="6">Binds 1 FMN per subunit.</text>
</comment>
<dbReference type="Pfam" id="PF02525">
    <property type="entry name" value="Flavodoxin_2"/>
    <property type="match status" value="1"/>
</dbReference>
<name>A0ABX0XTF1_9ACTN</name>
<dbReference type="EC" id="1.6.5.-" evidence="6"/>
<evidence type="ECO:0000256" key="2">
    <source>
        <dbReference type="ARBA" id="ARBA00022643"/>
    </source>
</evidence>
<comment type="catalytic activity">
    <reaction evidence="6">
        <text>2 a quinone + NADH + H(+) = 2 a 1,4-benzosemiquinone + NAD(+)</text>
        <dbReference type="Rhea" id="RHEA:65952"/>
        <dbReference type="ChEBI" id="CHEBI:15378"/>
        <dbReference type="ChEBI" id="CHEBI:57540"/>
        <dbReference type="ChEBI" id="CHEBI:57945"/>
        <dbReference type="ChEBI" id="CHEBI:132124"/>
        <dbReference type="ChEBI" id="CHEBI:134225"/>
    </reaction>
</comment>
<dbReference type="InterPro" id="IPR029039">
    <property type="entry name" value="Flavoprotein-like_sf"/>
</dbReference>
<protein>
    <recommendedName>
        <fullName evidence="6">FMN dependent NADH:quinone oxidoreductase</fullName>
        <ecNumber evidence="6">1.6.5.-</ecNumber>
    </recommendedName>
    <alternativeName>
        <fullName evidence="6">Azo-dye reductase</fullName>
    </alternativeName>
    <alternativeName>
        <fullName evidence="6">FMN-dependent NADH-azo compound oxidoreductase</fullName>
    </alternativeName>
    <alternativeName>
        <fullName evidence="6">FMN-dependent NADH-azoreductase</fullName>
        <ecNumber evidence="6">1.7.1.17</ecNumber>
    </alternativeName>
</protein>
<dbReference type="InterPro" id="IPR050104">
    <property type="entry name" value="FMN-dep_NADH:Q_OxRdtase_AzoR1"/>
</dbReference>
<dbReference type="RefSeq" id="WP_167924092.1">
    <property type="nucleotide sequence ID" value="NZ_JAATVY010000003.1"/>
</dbReference>
<feature type="domain" description="Flavodoxin-like fold" evidence="7">
    <location>
        <begin position="1"/>
        <end position="161"/>
    </location>
</feature>
<keyword evidence="9" id="KW-1185">Reference proteome</keyword>
<comment type="similarity">
    <text evidence="6">Belongs to the azoreductase type 1 family.</text>
</comment>
<keyword evidence="3 6" id="KW-0560">Oxidoreductase</keyword>
<comment type="function">
    <text evidence="6">Quinone reductase that provides resistance to thiol-specific stress caused by electrophilic quinones.</text>
</comment>
<dbReference type="PANTHER" id="PTHR43741">
    <property type="entry name" value="FMN-DEPENDENT NADH-AZOREDUCTASE 1"/>
    <property type="match status" value="1"/>
</dbReference>
<dbReference type="Proteomes" id="UP000722989">
    <property type="component" value="Unassembled WGS sequence"/>
</dbReference>
<comment type="catalytic activity">
    <reaction evidence="5">
        <text>N,N-dimethyl-1,4-phenylenediamine + anthranilate + 2 NAD(+) = 2-(4-dimethylaminophenyl)diazenylbenzoate + 2 NADH + 2 H(+)</text>
        <dbReference type="Rhea" id="RHEA:55872"/>
        <dbReference type="ChEBI" id="CHEBI:15378"/>
        <dbReference type="ChEBI" id="CHEBI:15783"/>
        <dbReference type="ChEBI" id="CHEBI:16567"/>
        <dbReference type="ChEBI" id="CHEBI:57540"/>
        <dbReference type="ChEBI" id="CHEBI:57945"/>
        <dbReference type="ChEBI" id="CHEBI:71579"/>
        <dbReference type="EC" id="1.7.1.17"/>
    </reaction>
    <physiologicalReaction direction="right-to-left" evidence="5">
        <dbReference type="Rhea" id="RHEA:55874"/>
    </physiologicalReaction>
</comment>
<evidence type="ECO:0000256" key="3">
    <source>
        <dbReference type="ARBA" id="ARBA00023002"/>
    </source>
</evidence>
<accession>A0ABX0XTF1</accession>
<dbReference type="Gene3D" id="3.40.50.360">
    <property type="match status" value="1"/>
</dbReference>
<evidence type="ECO:0000256" key="1">
    <source>
        <dbReference type="ARBA" id="ARBA00022630"/>
    </source>
</evidence>
<keyword evidence="1 6" id="KW-0285">Flavoprotein</keyword>
<evidence type="ECO:0000256" key="5">
    <source>
        <dbReference type="ARBA" id="ARBA00048542"/>
    </source>
</evidence>
<dbReference type="InterPro" id="IPR003680">
    <property type="entry name" value="Flavodoxin_fold"/>
</dbReference>
<comment type="caution">
    <text evidence="8">The sequence shown here is derived from an EMBL/GenBank/DDBJ whole genome shotgun (WGS) entry which is preliminary data.</text>
</comment>
<comment type="function">
    <text evidence="6">Also exhibits azoreductase activity. Catalyzes the reductive cleavage of the azo bond in aromatic azo compounds to the corresponding amines.</text>
</comment>
<comment type="caution">
    <text evidence="6">Lacks conserved residue(s) required for the propagation of feature annotation.</text>
</comment>
<organism evidence="8 9">
    <name type="scientific">Planosporangium thailandense</name>
    <dbReference type="NCBI Taxonomy" id="765197"/>
    <lineage>
        <taxon>Bacteria</taxon>
        <taxon>Bacillati</taxon>
        <taxon>Actinomycetota</taxon>
        <taxon>Actinomycetes</taxon>
        <taxon>Micromonosporales</taxon>
        <taxon>Micromonosporaceae</taxon>
        <taxon>Planosporangium</taxon>
    </lineage>
</organism>
<dbReference type="SUPFAM" id="SSF52218">
    <property type="entry name" value="Flavoproteins"/>
    <property type="match status" value="1"/>
</dbReference>
<proteinExistence type="inferred from homology"/>
<feature type="binding site" evidence="6">
    <location>
        <begin position="15"/>
        <end position="17"/>
    </location>
    <ligand>
        <name>FMN</name>
        <dbReference type="ChEBI" id="CHEBI:58210"/>
    </ligand>
</feature>
<dbReference type="HAMAP" id="MF_01216">
    <property type="entry name" value="Azoreductase_type1"/>
    <property type="match status" value="1"/>
</dbReference>
<reference evidence="8 9" key="1">
    <citation type="submission" date="2020-03" db="EMBL/GenBank/DDBJ databases">
        <title>WGS of the type strain of Planosporangium spp.</title>
        <authorList>
            <person name="Thawai C."/>
        </authorList>
    </citation>
    <scope>NUCLEOTIDE SEQUENCE [LARGE SCALE GENOMIC DNA]</scope>
    <source>
        <strain evidence="8 9">TBRC 5610</strain>
    </source>
</reference>
<dbReference type="PANTHER" id="PTHR43741:SF4">
    <property type="entry name" value="FMN-DEPENDENT NADH:QUINONE OXIDOREDUCTASE"/>
    <property type="match status" value="1"/>
</dbReference>
<evidence type="ECO:0000256" key="6">
    <source>
        <dbReference type="HAMAP-Rule" id="MF_01216"/>
    </source>
</evidence>
<comment type="subunit">
    <text evidence="6">Homodimer.</text>
</comment>